<accession>A0ABU2ZRG6</accession>
<dbReference type="RefSeq" id="WP_311368528.1">
    <property type="nucleotide sequence ID" value="NZ_JAVRHX010000002.1"/>
</dbReference>
<sequence>MSIAQTTSKSRRLFNLSLKSWFICLVLAQITFAIYLSFGYGLTSVTSGLSEWNRFNQTAYVPDDSLGNAIYAIHVLLAIIMMLGGSLQFVPTIRKRFSTFHRYNGRLFVTLACTISLAGIYLIIVRGTVGNTLLHSLTAFSGVVILVSSFFAIRAAKNRNFTLHQIWATRLFLAANGVLFFRLMIFAWMVSFGALGINTEDFTGPTVVSVSVLSYLAPLLIAELVRYTKNSNSALLYIVGACLMFAIALVFIGGLFAITIANWYPLVMS</sequence>
<feature type="transmembrane region" description="Helical" evidence="1">
    <location>
        <begin position="168"/>
        <end position="190"/>
    </location>
</feature>
<keyword evidence="1" id="KW-0472">Membrane</keyword>
<dbReference type="InterPro" id="IPR018750">
    <property type="entry name" value="DUF2306_membrane"/>
</dbReference>
<comment type="caution">
    <text evidence="2">The sequence shown here is derived from an EMBL/GenBank/DDBJ whole genome shotgun (WGS) entry which is preliminary data.</text>
</comment>
<dbReference type="Proteomes" id="UP001253545">
    <property type="component" value="Unassembled WGS sequence"/>
</dbReference>
<keyword evidence="1" id="KW-1133">Transmembrane helix</keyword>
<name>A0ABU2ZRG6_9ALTE</name>
<keyword evidence="3" id="KW-1185">Reference proteome</keyword>
<feature type="transmembrane region" description="Helical" evidence="1">
    <location>
        <begin position="202"/>
        <end position="222"/>
    </location>
</feature>
<feature type="transmembrane region" description="Helical" evidence="1">
    <location>
        <begin position="136"/>
        <end position="156"/>
    </location>
</feature>
<feature type="transmembrane region" description="Helical" evidence="1">
    <location>
        <begin position="21"/>
        <end position="42"/>
    </location>
</feature>
<dbReference type="EMBL" id="JAVRHX010000002">
    <property type="protein sequence ID" value="MDT0595010.1"/>
    <property type="molecule type" value="Genomic_DNA"/>
</dbReference>
<feature type="transmembrane region" description="Helical" evidence="1">
    <location>
        <begin position="234"/>
        <end position="264"/>
    </location>
</feature>
<feature type="transmembrane region" description="Helical" evidence="1">
    <location>
        <begin position="69"/>
        <end position="91"/>
    </location>
</feature>
<dbReference type="Pfam" id="PF10067">
    <property type="entry name" value="DUF2306"/>
    <property type="match status" value="1"/>
</dbReference>
<evidence type="ECO:0000313" key="3">
    <source>
        <dbReference type="Proteomes" id="UP001253545"/>
    </source>
</evidence>
<organism evidence="2 3">
    <name type="scientific">Glaciecola petra</name>
    <dbReference type="NCBI Taxonomy" id="3075602"/>
    <lineage>
        <taxon>Bacteria</taxon>
        <taxon>Pseudomonadati</taxon>
        <taxon>Pseudomonadota</taxon>
        <taxon>Gammaproteobacteria</taxon>
        <taxon>Alteromonadales</taxon>
        <taxon>Alteromonadaceae</taxon>
        <taxon>Glaciecola</taxon>
    </lineage>
</organism>
<feature type="transmembrane region" description="Helical" evidence="1">
    <location>
        <begin position="103"/>
        <end position="124"/>
    </location>
</feature>
<reference evidence="2 3" key="1">
    <citation type="submission" date="2023-09" db="EMBL/GenBank/DDBJ databases">
        <authorList>
            <person name="Rey-Velasco X."/>
        </authorList>
    </citation>
    <scope>NUCLEOTIDE SEQUENCE [LARGE SCALE GENOMIC DNA]</scope>
    <source>
        <strain evidence="2 3">P117</strain>
    </source>
</reference>
<keyword evidence="1" id="KW-0812">Transmembrane</keyword>
<proteinExistence type="predicted"/>
<protein>
    <submittedName>
        <fullName evidence="2">DUF2306 domain-containing protein</fullName>
    </submittedName>
</protein>
<evidence type="ECO:0000256" key="1">
    <source>
        <dbReference type="SAM" id="Phobius"/>
    </source>
</evidence>
<evidence type="ECO:0000313" key="2">
    <source>
        <dbReference type="EMBL" id="MDT0595010.1"/>
    </source>
</evidence>
<gene>
    <name evidence="2" type="ORF">RM552_09170</name>
</gene>